<feature type="non-terminal residue" evidence="1">
    <location>
        <position position="114"/>
    </location>
</feature>
<feature type="non-terminal residue" evidence="1">
    <location>
        <position position="1"/>
    </location>
</feature>
<name>A0ACB8QIQ0_9AGAM</name>
<sequence length="114" mass="12902">VELVNVTGKEIDSLLSVIYPTDVQCRDLTSVEDWIAVLRLATSWRFTTCRQLALSVLDTRLDPPEKLALAHELGITDWVQPAWVSLCIRKEPLTVAEGERLPLADIIMIFTIRE</sequence>
<dbReference type="EMBL" id="MU273576">
    <property type="protein sequence ID" value="KAI0031542.1"/>
    <property type="molecule type" value="Genomic_DNA"/>
</dbReference>
<reference evidence="1" key="2">
    <citation type="journal article" date="2022" name="New Phytol.">
        <title>Evolutionary transition to the ectomycorrhizal habit in the genomes of a hyperdiverse lineage of mushroom-forming fungi.</title>
        <authorList>
            <person name="Looney B."/>
            <person name="Miyauchi S."/>
            <person name="Morin E."/>
            <person name="Drula E."/>
            <person name="Courty P.E."/>
            <person name="Kohler A."/>
            <person name="Kuo A."/>
            <person name="LaButti K."/>
            <person name="Pangilinan J."/>
            <person name="Lipzen A."/>
            <person name="Riley R."/>
            <person name="Andreopoulos W."/>
            <person name="He G."/>
            <person name="Johnson J."/>
            <person name="Nolan M."/>
            <person name="Tritt A."/>
            <person name="Barry K.W."/>
            <person name="Grigoriev I.V."/>
            <person name="Nagy L.G."/>
            <person name="Hibbett D."/>
            <person name="Henrissat B."/>
            <person name="Matheny P.B."/>
            <person name="Labbe J."/>
            <person name="Martin F.M."/>
        </authorList>
    </citation>
    <scope>NUCLEOTIDE SEQUENCE</scope>
    <source>
        <strain evidence="1">EC-137</strain>
    </source>
</reference>
<proteinExistence type="predicted"/>
<evidence type="ECO:0000313" key="1">
    <source>
        <dbReference type="EMBL" id="KAI0031542.1"/>
    </source>
</evidence>
<gene>
    <name evidence="1" type="ORF">K488DRAFT_38514</name>
</gene>
<protein>
    <submittedName>
        <fullName evidence="1">Uncharacterized protein</fullName>
    </submittedName>
</protein>
<evidence type="ECO:0000313" key="2">
    <source>
        <dbReference type="Proteomes" id="UP000814128"/>
    </source>
</evidence>
<reference evidence="1" key="1">
    <citation type="submission" date="2021-02" db="EMBL/GenBank/DDBJ databases">
        <authorList>
            <consortium name="DOE Joint Genome Institute"/>
            <person name="Ahrendt S."/>
            <person name="Looney B.P."/>
            <person name="Miyauchi S."/>
            <person name="Morin E."/>
            <person name="Drula E."/>
            <person name="Courty P.E."/>
            <person name="Chicoki N."/>
            <person name="Fauchery L."/>
            <person name="Kohler A."/>
            <person name="Kuo A."/>
            <person name="Labutti K."/>
            <person name="Pangilinan J."/>
            <person name="Lipzen A."/>
            <person name="Riley R."/>
            <person name="Andreopoulos W."/>
            <person name="He G."/>
            <person name="Johnson J."/>
            <person name="Barry K.W."/>
            <person name="Grigoriev I.V."/>
            <person name="Nagy L."/>
            <person name="Hibbett D."/>
            <person name="Henrissat B."/>
            <person name="Matheny P.B."/>
            <person name="Labbe J."/>
            <person name="Martin F."/>
        </authorList>
    </citation>
    <scope>NUCLEOTIDE SEQUENCE</scope>
    <source>
        <strain evidence="1">EC-137</strain>
    </source>
</reference>
<comment type="caution">
    <text evidence="1">The sequence shown here is derived from an EMBL/GenBank/DDBJ whole genome shotgun (WGS) entry which is preliminary data.</text>
</comment>
<organism evidence="1 2">
    <name type="scientific">Vararia minispora EC-137</name>
    <dbReference type="NCBI Taxonomy" id="1314806"/>
    <lineage>
        <taxon>Eukaryota</taxon>
        <taxon>Fungi</taxon>
        <taxon>Dikarya</taxon>
        <taxon>Basidiomycota</taxon>
        <taxon>Agaricomycotina</taxon>
        <taxon>Agaricomycetes</taxon>
        <taxon>Russulales</taxon>
        <taxon>Lachnocladiaceae</taxon>
        <taxon>Vararia</taxon>
    </lineage>
</organism>
<dbReference type="Proteomes" id="UP000814128">
    <property type="component" value="Unassembled WGS sequence"/>
</dbReference>
<accession>A0ACB8QIQ0</accession>
<keyword evidence="2" id="KW-1185">Reference proteome</keyword>